<dbReference type="SUPFAM" id="SSF56801">
    <property type="entry name" value="Acetyl-CoA synthetase-like"/>
    <property type="match status" value="1"/>
</dbReference>
<comment type="catalytic activity">
    <reaction evidence="7">
        <text>tetracosanoate + ATP + CoA = tetracosanoyl-CoA + AMP + diphosphate</text>
        <dbReference type="Rhea" id="RHEA:33639"/>
        <dbReference type="ChEBI" id="CHEBI:30616"/>
        <dbReference type="ChEBI" id="CHEBI:31014"/>
        <dbReference type="ChEBI" id="CHEBI:33019"/>
        <dbReference type="ChEBI" id="CHEBI:57287"/>
        <dbReference type="ChEBI" id="CHEBI:65052"/>
        <dbReference type="ChEBI" id="CHEBI:456215"/>
    </reaction>
    <physiologicalReaction direction="left-to-right" evidence="7">
        <dbReference type="Rhea" id="RHEA:33640"/>
    </physiologicalReaction>
</comment>
<organism evidence="9 10">
    <name type="scientific">Mizuhopecten yessoensis</name>
    <name type="common">Japanese scallop</name>
    <name type="synonym">Patinopecten yessoensis</name>
    <dbReference type="NCBI Taxonomy" id="6573"/>
    <lineage>
        <taxon>Eukaryota</taxon>
        <taxon>Metazoa</taxon>
        <taxon>Spiralia</taxon>
        <taxon>Lophotrochozoa</taxon>
        <taxon>Mollusca</taxon>
        <taxon>Bivalvia</taxon>
        <taxon>Autobranchia</taxon>
        <taxon>Pteriomorphia</taxon>
        <taxon>Pectinida</taxon>
        <taxon>Pectinoidea</taxon>
        <taxon>Pectinidae</taxon>
        <taxon>Mizuhopecten</taxon>
    </lineage>
</organism>
<dbReference type="InterPro" id="IPR042099">
    <property type="entry name" value="ANL_N_sf"/>
</dbReference>
<evidence type="ECO:0000256" key="3">
    <source>
        <dbReference type="ARBA" id="ARBA00022832"/>
    </source>
</evidence>
<dbReference type="EMBL" id="NEDP02000703">
    <property type="protein sequence ID" value="OWF55324.1"/>
    <property type="molecule type" value="Genomic_DNA"/>
</dbReference>
<dbReference type="InterPro" id="IPR000873">
    <property type="entry name" value="AMP-dep_synth/lig_dom"/>
</dbReference>
<dbReference type="GO" id="GO:0005789">
    <property type="term" value="C:endoplasmic reticulum membrane"/>
    <property type="evidence" value="ECO:0007669"/>
    <property type="project" value="TreeGrafter"/>
</dbReference>
<name>A0A210R310_MIZYE</name>
<comment type="catalytic activity">
    <reaction evidence="5">
        <text>a very long-chain fatty acid + ATP + CoA = a very long-chain fatty acyl-CoA + AMP + diphosphate</text>
        <dbReference type="Rhea" id="RHEA:54536"/>
        <dbReference type="ChEBI" id="CHEBI:30616"/>
        <dbReference type="ChEBI" id="CHEBI:33019"/>
        <dbReference type="ChEBI" id="CHEBI:57287"/>
        <dbReference type="ChEBI" id="CHEBI:58950"/>
        <dbReference type="ChEBI" id="CHEBI:138261"/>
        <dbReference type="ChEBI" id="CHEBI:456215"/>
    </reaction>
    <physiologicalReaction direction="left-to-right" evidence="5">
        <dbReference type="Rhea" id="RHEA:54537"/>
    </physiologicalReaction>
</comment>
<dbReference type="FunFam" id="3.30.300.30:FF:000002">
    <property type="entry name" value="Long-chain fatty acid transport protein 1"/>
    <property type="match status" value="1"/>
</dbReference>
<keyword evidence="3" id="KW-0443">Lipid metabolism</keyword>
<keyword evidence="2" id="KW-0436">Ligase</keyword>
<gene>
    <name evidence="9" type="ORF">KP79_PYT14661</name>
</gene>
<dbReference type="Gene3D" id="3.40.50.12780">
    <property type="entry name" value="N-terminal domain of ligase-like"/>
    <property type="match status" value="1"/>
</dbReference>
<keyword evidence="10" id="KW-1185">Reference proteome</keyword>
<keyword evidence="3" id="KW-0276">Fatty acid metabolism</keyword>
<dbReference type="AlphaFoldDB" id="A0A210R310"/>
<proteinExistence type="inferred from homology"/>
<evidence type="ECO:0000256" key="1">
    <source>
        <dbReference type="ARBA" id="ARBA00006432"/>
    </source>
</evidence>
<evidence type="ECO:0000256" key="2">
    <source>
        <dbReference type="ARBA" id="ARBA00022598"/>
    </source>
</evidence>
<dbReference type="InterPro" id="IPR045851">
    <property type="entry name" value="AMP-bd_C_sf"/>
</dbReference>
<dbReference type="InterPro" id="IPR020845">
    <property type="entry name" value="AMP-binding_CS"/>
</dbReference>
<dbReference type="STRING" id="6573.A0A210R310"/>
<dbReference type="GO" id="GO:0044539">
    <property type="term" value="P:long-chain fatty acid import into cell"/>
    <property type="evidence" value="ECO:0007669"/>
    <property type="project" value="TreeGrafter"/>
</dbReference>
<evidence type="ECO:0000313" key="10">
    <source>
        <dbReference type="Proteomes" id="UP000242188"/>
    </source>
</evidence>
<dbReference type="Gene3D" id="3.30.300.30">
    <property type="match status" value="1"/>
</dbReference>
<dbReference type="EC" id="6.2.1.3" evidence="4"/>
<evidence type="ECO:0000256" key="5">
    <source>
        <dbReference type="ARBA" id="ARBA00036527"/>
    </source>
</evidence>
<protein>
    <recommendedName>
        <fullName evidence="4">long-chain-fatty-acid--CoA ligase</fullName>
        <ecNumber evidence="4">6.2.1.3</ecNumber>
    </recommendedName>
    <alternativeName>
        <fullName evidence="6">Long-chain-fatty-acid--CoA ligase</fullName>
    </alternativeName>
</protein>
<dbReference type="OrthoDB" id="10253869at2759"/>
<comment type="caution">
    <text evidence="9">The sequence shown here is derived from an EMBL/GenBank/DDBJ whole genome shotgun (WGS) entry which is preliminary data.</text>
</comment>
<evidence type="ECO:0000256" key="6">
    <source>
        <dbReference type="ARBA" id="ARBA00041297"/>
    </source>
</evidence>
<evidence type="ECO:0000259" key="8">
    <source>
        <dbReference type="Pfam" id="PF00501"/>
    </source>
</evidence>
<feature type="domain" description="AMP-dependent synthetase/ligase" evidence="8">
    <location>
        <begin position="60"/>
        <end position="387"/>
    </location>
</feature>
<dbReference type="PROSITE" id="PS00455">
    <property type="entry name" value="AMP_BINDING"/>
    <property type="match status" value="1"/>
</dbReference>
<evidence type="ECO:0000256" key="4">
    <source>
        <dbReference type="ARBA" id="ARBA00026121"/>
    </source>
</evidence>
<dbReference type="PANTHER" id="PTHR43107">
    <property type="entry name" value="LONG-CHAIN FATTY ACID TRANSPORT PROTEIN"/>
    <property type="match status" value="1"/>
</dbReference>
<dbReference type="Pfam" id="PF00501">
    <property type="entry name" value="AMP-binding"/>
    <property type="match status" value="1"/>
</dbReference>
<sequence>MSNRDRIIFGATGATGIAAMAWRAWYPWLLDDLTTIRSTNRQATKSIQDAENKRFIIDMFEEQVKRVPKKPFILFEDKIYTYEFVNTMANRVANLALTWGLKQGDTVATVIYNQPAFVWTLLGLLKLGLVDAFINYHTKSRPLLHSILVCDAKVLIIGDGDELLESIDTIRDKLPVDMPIYVYGKGDSKLPGGYLSMDLELLRVHPAEICKTVRSELSLKSLVCFIYTSGTTGLPKPAIINQAKAIGLSKFYQQIWYNEADTVYVVTPLYHSAACGHGLFNTIDVGATLVLRQRFSARYYWEDVRKYKVTVLPYIGELCRYLLRVPQNDLDGVHSVRVAVGNGLRPDIWNEYRTRFKIPWIVEFFGATEGTTTFINVTGQVGAIGRWSPLMRVAAKGRFGVTSHVIKYDVVNNIPVRNDNGRCIPIKKGEEGVPISGIPPSYSGFYKGDIEASQKKILIDVFEEGDRYFNFGDLVYMDAHYNLYFRDRVGDTFRWKGENVSTREVCDVISTLPFTQDVNVYGVRVPDSDGRAGMAAISLKGEKDVQPEMLQAIFRICETDLPAYARPLFLRFQKEFVVTQTMKHRKVDLIGDGLDLGKITDPVYYLDVVKRTYSPLTWDNYQHVVTSRL</sequence>
<dbReference type="PANTHER" id="PTHR43107:SF22">
    <property type="entry name" value="VERY LONG-CHAIN ACYL-COA SYNTHETASE"/>
    <property type="match status" value="1"/>
</dbReference>
<evidence type="ECO:0000256" key="7">
    <source>
        <dbReference type="ARBA" id="ARBA00048666"/>
    </source>
</evidence>
<dbReference type="Proteomes" id="UP000242188">
    <property type="component" value="Unassembled WGS sequence"/>
</dbReference>
<dbReference type="GO" id="GO:0004467">
    <property type="term" value="F:long-chain fatty acid-CoA ligase activity"/>
    <property type="evidence" value="ECO:0007669"/>
    <property type="project" value="UniProtKB-EC"/>
</dbReference>
<accession>A0A210R310</accession>
<reference evidence="9 10" key="1">
    <citation type="journal article" date="2017" name="Nat. Ecol. Evol.">
        <title>Scallop genome provides insights into evolution of bilaterian karyotype and development.</title>
        <authorList>
            <person name="Wang S."/>
            <person name="Zhang J."/>
            <person name="Jiao W."/>
            <person name="Li J."/>
            <person name="Xun X."/>
            <person name="Sun Y."/>
            <person name="Guo X."/>
            <person name="Huan P."/>
            <person name="Dong B."/>
            <person name="Zhang L."/>
            <person name="Hu X."/>
            <person name="Sun X."/>
            <person name="Wang J."/>
            <person name="Zhao C."/>
            <person name="Wang Y."/>
            <person name="Wang D."/>
            <person name="Huang X."/>
            <person name="Wang R."/>
            <person name="Lv J."/>
            <person name="Li Y."/>
            <person name="Zhang Z."/>
            <person name="Liu B."/>
            <person name="Lu W."/>
            <person name="Hui Y."/>
            <person name="Liang J."/>
            <person name="Zhou Z."/>
            <person name="Hou R."/>
            <person name="Li X."/>
            <person name="Liu Y."/>
            <person name="Li H."/>
            <person name="Ning X."/>
            <person name="Lin Y."/>
            <person name="Zhao L."/>
            <person name="Xing Q."/>
            <person name="Dou J."/>
            <person name="Li Y."/>
            <person name="Mao J."/>
            <person name="Guo H."/>
            <person name="Dou H."/>
            <person name="Li T."/>
            <person name="Mu C."/>
            <person name="Jiang W."/>
            <person name="Fu Q."/>
            <person name="Fu X."/>
            <person name="Miao Y."/>
            <person name="Liu J."/>
            <person name="Yu Q."/>
            <person name="Li R."/>
            <person name="Liao H."/>
            <person name="Li X."/>
            <person name="Kong Y."/>
            <person name="Jiang Z."/>
            <person name="Chourrout D."/>
            <person name="Li R."/>
            <person name="Bao Z."/>
        </authorList>
    </citation>
    <scope>NUCLEOTIDE SEQUENCE [LARGE SCALE GENOMIC DNA]</scope>
    <source>
        <strain evidence="9 10">PY_sf001</strain>
    </source>
</reference>
<evidence type="ECO:0000313" key="9">
    <source>
        <dbReference type="EMBL" id="OWF55324.1"/>
    </source>
</evidence>
<dbReference type="GO" id="GO:0005324">
    <property type="term" value="F:long-chain fatty acid transmembrane transporter activity"/>
    <property type="evidence" value="ECO:0007669"/>
    <property type="project" value="TreeGrafter"/>
</dbReference>
<dbReference type="GO" id="GO:0005886">
    <property type="term" value="C:plasma membrane"/>
    <property type="evidence" value="ECO:0007669"/>
    <property type="project" value="TreeGrafter"/>
</dbReference>
<comment type="similarity">
    <text evidence="1">Belongs to the ATP-dependent AMP-binding enzyme family.</text>
</comment>